<dbReference type="Proteomes" id="UP000195918">
    <property type="component" value="Unassembled WGS sequence"/>
</dbReference>
<proteinExistence type="predicted"/>
<dbReference type="Pfam" id="PF08708">
    <property type="entry name" value="PriCT_1"/>
    <property type="match status" value="1"/>
</dbReference>
<reference evidence="3" key="1">
    <citation type="submission" date="2017-02" db="EMBL/GenBank/DDBJ databases">
        <authorList>
            <person name="Dridi B."/>
        </authorList>
    </citation>
    <scope>NUCLEOTIDE SEQUENCE [LARGE SCALE GENOMIC DNA]</scope>
    <source>
        <strain evidence="3">bH819</strain>
    </source>
</reference>
<dbReference type="EMBL" id="FWFD01000019">
    <property type="protein sequence ID" value="SLM87106.1"/>
    <property type="molecule type" value="Genomic_DNA"/>
</dbReference>
<keyword evidence="3" id="KW-1185">Reference proteome</keyword>
<dbReference type="Gene3D" id="1.10.10.10">
    <property type="entry name" value="Winged helix-like DNA-binding domain superfamily/Winged helix DNA-binding domain"/>
    <property type="match status" value="1"/>
</dbReference>
<gene>
    <name evidence="2" type="ORF">FM121_13490</name>
</gene>
<dbReference type="InterPro" id="IPR036388">
    <property type="entry name" value="WH-like_DNA-bd_sf"/>
</dbReference>
<dbReference type="InterPro" id="IPR036390">
    <property type="entry name" value="WH_DNA-bd_sf"/>
</dbReference>
<dbReference type="InterPro" id="IPR014820">
    <property type="entry name" value="PriCT_1"/>
</dbReference>
<evidence type="ECO:0000313" key="3">
    <source>
        <dbReference type="Proteomes" id="UP000195918"/>
    </source>
</evidence>
<evidence type="ECO:0000259" key="1">
    <source>
        <dbReference type="Pfam" id="PF08708"/>
    </source>
</evidence>
<protein>
    <recommendedName>
        <fullName evidence="1">Primase C-terminal 1 domain-containing protein</fullName>
    </recommendedName>
</protein>
<feature type="domain" description="Primase C-terminal 1" evidence="1">
    <location>
        <begin position="279"/>
        <end position="333"/>
    </location>
</feature>
<sequence>MLDDKKYSELLENILHKGLKKYSSDSIVPFGYKESEDKKGKVFGYFSKRDLIRGTGTIYHSLQHLLSTYELLSHWTPNIFSYGKYGENNIVSGHFERNLVQINTFVVDLDFHNINDKVALKKLISVLVDMDLLPTMILNTPKGYHLYFVINNKDTKTGEYTKPSYISSANDYKSLDVAKRISENIRLRINQVLPFVDLGCNHFGVFRYPTRENILHYDQNSTKTFEGYLEWSIKVEKQNNWSTSARKLSVAGQRNIRQVETKWFRLLANVKSYDSSYGYGRNHAVYTLSLACKQSEIGLNDCIDMMDEFNSALNNPLRDKEVVSCVKGAYRNDKQGASRKFVNYLLEAYAPDSPVTFDDITLTNNRGWYKFKKAREDRKYSHDSESIEDLLAFVEANQQEDLHIQFTLPEISNKTGIPLSSLKRILNKLQENRVIHRKVTRGRNGSTRIALTSQLNKQLVISYLLKKGSMASITADLPDLTEEEHKTVKVILEAYRTETMTEKERNKRLIHYQMSISS</sequence>
<evidence type="ECO:0000313" key="2">
    <source>
        <dbReference type="EMBL" id="SLM87106.1"/>
    </source>
</evidence>
<organism evidence="2 3">
    <name type="scientific">Vagococcus fluvialis bH819</name>
    <dbReference type="NCBI Taxonomy" id="1255619"/>
    <lineage>
        <taxon>Bacteria</taxon>
        <taxon>Bacillati</taxon>
        <taxon>Bacillota</taxon>
        <taxon>Bacilli</taxon>
        <taxon>Lactobacillales</taxon>
        <taxon>Enterococcaceae</taxon>
        <taxon>Vagococcus</taxon>
    </lineage>
</organism>
<dbReference type="SUPFAM" id="SSF46785">
    <property type="entry name" value="Winged helix' DNA-binding domain"/>
    <property type="match status" value="1"/>
</dbReference>
<accession>A0A1X6WU06</accession>
<name>A0A1X6WU06_9ENTE</name>
<dbReference type="AlphaFoldDB" id="A0A1X6WU06"/>